<dbReference type="Gene3D" id="3.20.20.70">
    <property type="entry name" value="Aldolase class I"/>
    <property type="match status" value="1"/>
</dbReference>
<evidence type="ECO:0000313" key="7">
    <source>
        <dbReference type="EMBL" id="CAH2002511.1"/>
    </source>
</evidence>
<dbReference type="SUPFAM" id="SSF54768">
    <property type="entry name" value="dsRNA-binding domain-like"/>
    <property type="match status" value="1"/>
</dbReference>
<protein>
    <recommendedName>
        <fullName evidence="6">DRBM domain-containing protein</fullName>
    </recommendedName>
</protein>
<dbReference type="GO" id="GO:0050660">
    <property type="term" value="F:flavin adenine dinucleotide binding"/>
    <property type="evidence" value="ECO:0007669"/>
    <property type="project" value="InterPro"/>
</dbReference>
<dbReference type="AlphaFoldDB" id="A0A9P0PXB8"/>
<dbReference type="InterPro" id="IPR044463">
    <property type="entry name" value="DUS2_DSRM"/>
</dbReference>
<evidence type="ECO:0000256" key="4">
    <source>
        <dbReference type="ARBA" id="ARBA00022694"/>
    </source>
</evidence>
<comment type="caution">
    <text evidence="7">The sequence shown here is derived from an EMBL/GenBank/DDBJ whole genome shotgun (WGS) entry which is preliminary data.</text>
</comment>
<name>A0A9P0PXB8_ACAOB</name>
<organism evidence="7 8">
    <name type="scientific">Acanthoscelides obtectus</name>
    <name type="common">Bean weevil</name>
    <name type="synonym">Bruchus obtectus</name>
    <dbReference type="NCBI Taxonomy" id="200917"/>
    <lineage>
        <taxon>Eukaryota</taxon>
        <taxon>Metazoa</taxon>
        <taxon>Ecdysozoa</taxon>
        <taxon>Arthropoda</taxon>
        <taxon>Hexapoda</taxon>
        <taxon>Insecta</taxon>
        <taxon>Pterygota</taxon>
        <taxon>Neoptera</taxon>
        <taxon>Endopterygota</taxon>
        <taxon>Coleoptera</taxon>
        <taxon>Polyphaga</taxon>
        <taxon>Cucujiformia</taxon>
        <taxon>Chrysomeloidea</taxon>
        <taxon>Chrysomelidae</taxon>
        <taxon>Bruchinae</taxon>
        <taxon>Bruchini</taxon>
        <taxon>Acanthoscelides</taxon>
    </lineage>
</organism>
<dbReference type="GO" id="GO:0000049">
    <property type="term" value="F:tRNA binding"/>
    <property type="evidence" value="ECO:0007669"/>
    <property type="project" value="InterPro"/>
</dbReference>
<dbReference type="CDD" id="cd02801">
    <property type="entry name" value="DUS_like_FMN"/>
    <property type="match status" value="1"/>
</dbReference>
<keyword evidence="4" id="KW-0819">tRNA processing</keyword>
<reference evidence="7" key="1">
    <citation type="submission" date="2022-03" db="EMBL/GenBank/DDBJ databases">
        <authorList>
            <person name="Sayadi A."/>
        </authorList>
    </citation>
    <scope>NUCLEOTIDE SEQUENCE</scope>
</reference>
<evidence type="ECO:0000259" key="6">
    <source>
        <dbReference type="SMART" id="SM00358"/>
    </source>
</evidence>
<keyword evidence="5" id="KW-0560">Oxidoreductase</keyword>
<keyword evidence="2" id="KW-0285">Flavoprotein</keyword>
<dbReference type="InterPro" id="IPR014720">
    <property type="entry name" value="dsRBD_dom"/>
</dbReference>
<evidence type="ECO:0000256" key="3">
    <source>
        <dbReference type="ARBA" id="ARBA00022643"/>
    </source>
</evidence>
<sequence length="482" mass="54038">MVIVDNKTIISQNDIARECTINIADKVILASTINFANKVILAPMVRVGTLPTRLLALEYGADIVYTEELIDWKFLRSFRVVNDALGTIDYIDQSDGTIVFRTCEQEKDRVVVQLGTSDVKRALKVAKMIENDVAAIDINMGCPKEFSLKGGMGAALLTQPEKAKSILSTLVQNVKIPITCKIRVFEDVEETVKLAKQLESTGISAIAVHGRTKAERPQHPNRCETIKKIAEALTIPVIANGGSREIENYKDILKFKADCGASSVMIARTAQGNCSIFRQEGLVDLEEVIVNYLKNAVDYDNPPSNTKYCVQNMLKELQETPRGKKFLECQTLEQICSIWGYGEYCRKKQLEYMSKGMMGRRDVAPDRLDPQQKRKKTEIDNEPVDVAMKCAFIRSNYTEDADLPKTKLIAYCGKSKLHNPKYKVFNEDKLFRAVATLEGKKYSSTYWEKNKKFAEQGAALVACVHLGIVHKEVLLNDGSMLE</sequence>
<dbReference type="GO" id="GO:0005737">
    <property type="term" value="C:cytoplasm"/>
    <property type="evidence" value="ECO:0007669"/>
    <property type="project" value="TreeGrafter"/>
</dbReference>
<dbReference type="CDD" id="cd19871">
    <property type="entry name" value="DSRM_DUS2L"/>
    <property type="match status" value="1"/>
</dbReference>
<gene>
    <name evidence="7" type="ORF">ACAOBT_LOCUS26832</name>
</gene>
<feature type="domain" description="DRBM" evidence="6">
    <location>
        <begin position="404"/>
        <end position="467"/>
    </location>
</feature>
<dbReference type="InterPro" id="IPR052582">
    <property type="entry name" value="tRNA-DUS-like"/>
</dbReference>
<dbReference type="InterPro" id="IPR013785">
    <property type="entry name" value="Aldolase_TIM"/>
</dbReference>
<evidence type="ECO:0000256" key="5">
    <source>
        <dbReference type="ARBA" id="ARBA00023002"/>
    </source>
</evidence>
<dbReference type="InterPro" id="IPR018517">
    <property type="entry name" value="tRNA_hU_synthase_CS"/>
</dbReference>
<evidence type="ECO:0000256" key="1">
    <source>
        <dbReference type="ARBA" id="ARBA00001917"/>
    </source>
</evidence>
<dbReference type="PANTHER" id="PTHR45936:SF1">
    <property type="entry name" value="TRNA-DIHYDROURIDINE(20) SYNTHASE [NAD(P)+]-LIKE"/>
    <property type="match status" value="1"/>
</dbReference>
<keyword evidence="3" id="KW-0288">FMN</keyword>
<dbReference type="InterPro" id="IPR035587">
    <property type="entry name" value="DUS-like_FMN-bd"/>
</dbReference>
<evidence type="ECO:0000313" key="8">
    <source>
        <dbReference type="Proteomes" id="UP001152888"/>
    </source>
</evidence>
<dbReference type="EMBL" id="CAKOFQ010007498">
    <property type="protein sequence ID" value="CAH2002511.1"/>
    <property type="molecule type" value="Genomic_DNA"/>
</dbReference>
<dbReference type="SUPFAM" id="SSF51395">
    <property type="entry name" value="FMN-linked oxidoreductases"/>
    <property type="match status" value="1"/>
</dbReference>
<dbReference type="Proteomes" id="UP001152888">
    <property type="component" value="Unassembled WGS sequence"/>
</dbReference>
<dbReference type="SMART" id="SM00358">
    <property type="entry name" value="DSRM"/>
    <property type="match status" value="1"/>
</dbReference>
<dbReference type="PROSITE" id="PS01136">
    <property type="entry name" value="UPF0034"/>
    <property type="match status" value="1"/>
</dbReference>
<dbReference type="GO" id="GO:0017150">
    <property type="term" value="F:tRNA dihydrouridine synthase activity"/>
    <property type="evidence" value="ECO:0007669"/>
    <property type="project" value="InterPro"/>
</dbReference>
<proteinExistence type="predicted"/>
<comment type="cofactor">
    <cofactor evidence="1">
        <name>FMN</name>
        <dbReference type="ChEBI" id="CHEBI:58210"/>
    </cofactor>
</comment>
<dbReference type="Pfam" id="PF01207">
    <property type="entry name" value="Dus"/>
    <property type="match status" value="1"/>
</dbReference>
<accession>A0A9P0PXB8</accession>
<dbReference type="OrthoDB" id="10262250at2759"/>
<dbReference type="Pfam" id="PF00035">
    <property type="entry name" value="dsrm"/>
    <property type="match status" value="1"/>
</dbReference>
<keyword evidence="8" id="KW-1185">Reference proteome</keyword>
<dbReference type="Gene3D" id="3.30.160.20">
    <property type="match status" value="1"/>
</dbReference>
<dbReference type="GO" id="GO:0010468">
    <property type="term" value="P:regulation of gene expression"/>
    <property type="evidence" value="ECO:0007669"/>
    <property type="project" value="UniProtKB-ARBA"/>
</dbReference>
<dbReference type="PANTHER" id="PTHR45936">
    <property type="entry name" value="TRNA-DIHYDROURIDINE(20) SYNTHASE [NAD(P)+]-LIKE"/>
    <property type="match status" value="1"/>
</dbReference>
<evidence type="ECO:0000256" key="2">
    <source>
        <dbReference type="ARBA" id="ARBA00022630"/>
    </source>
</evidence>